<dbReference type="AlphaFoldDB" id="A0A927GHB1"/>
<reference evidence="2" key="1">
    <citation type="submission" date="2020-09" db="EMBL/GenBank/DDBJ databases">
        <authorList>
            <person name="Kim M.K."/>
        </authorList>
    </citation>
    <scope>NUCLEOTIDE SEQUENCE</scope>
    <source>
        <strain evidence="2">BT704</strain>
    </source>
</reference>
<dbReference type="EMBL" id="JACXAA010000030">
    <property type="protein sequence ID" value="MBD2757749.1"/>
    <property type="molecule type" value="Genomic_DNA"/>
</dbReference>
<dbReference type="RefSeq" id="WP_191043371.1">
    <property type="nucleotide sequence ID" value="NZ_JACXAA010000030.1"/>
</dbReference>
<dbReference type="Pfam" id="PF18950">
    <property type="entry name" value="DUF5694"/>
    <property type="match status" value="1"/>
</dbReference>
<keyword evidence="3" id="KW-1185">Reference proteome</keyword>
<dbReference type="Proteomes" id="UP000653797">
    <property type="component" value="Unassembled WGS sequence"/>
</dbReference>
<evidence type="ECO:0000256" key="1">
    <source>
        <dbReference type="SAM" id="SignalP"/>
    </source>
</evidence>
<sequence length="284" mass="32379">MRLFCFRVTILCFLSINLGARGAWGQTPSPTPPHIKVVLMGTFHFGATGDKGKISFDDLFSVHRQRQLQNLTNQLAALKPDQIFVEREPGEQAQWDSVFAQYRAHRLDTNAIRNEIFQVAIRVASKAGLSRVVCVDQQQPLPYDKLEAWAKRLPTDSLAQAKLASYKLLSLDYPYPKKTKTLAASSLAEYYLYINSKAYGAIDRADYLVYPPAYGYDSDYTGVELLTSWYDRNAKIFTNILRRSPPEDRLYVVLFGSSHMLPLRHYFENHPYFEVVELGAVVQP</sequence>
<evidence type="ECO:0008006" key="4">
    <source>
        <dbReference type="Google" id="ProtNLM"/>
    </source>
</evidence>
<accession>A0A927GHB1</accession>
<evidence type="ECO:0000313" key="3">
    <source>
        <dbReference type="Proteomes" id="UP000653797"/>
    </source>
</evidence>
<proteinExistence type="predicted"/>
<organism evidence="2 3">
    <name type="scientific">Spirosoma validum</name>
    <dbReference type="NCBI Taxonomy" id="2771355"/>
    <lineage>
        <taxon>Bacteria</taxon>
        <taxon>Pseudomonadati</taxon>
        <taxon>Bacteroidota</taxon>
        <taxon>Cytophagia</taxon>
        <taxon>Cytophagales</taxon>
        <taxon>Cytophagaceae</taxon>
        <taxon>Spirosoma</taxon>
    </lineage>
</organism>
<evidence type="ECO:0000313" key="2">
    <source>
        <dbReference type="EMBL" id="MBD2757749.1"/>
    </source>
</evidence>
<feature type="chain" id="PRO_5037310629" description="TraB/GumN family protein" evidence="1">
    <location>
        <begin position="26"/>
        <end position="284"/>
    </location>
</feature>
<feature type="signal peptide" evidence="1">
    <location>
        <begin position="1"/>
        <end position="25"/>
    </location>
</feature>
<dbReference type="InterPro" id="IPR043749">
    <property type="entry name" value="DUF5694"/>
</dbReference>
<keyword evidence="1" id="KW-0732">Signal</keyword>
<name>A0A927GHB1_9BACT</name>
<protein>
    <recommendedName>
        <fullName evidence="4">TraB/GumN family protein</fullName>
    </recommendedName>
</protein>
<gene>
    <name evidence="2" type="ORF">IC230_33095</name>
</gene>
<comment type="caution">
    <text evidence="2">The sequence shown here is derived from an EMBL/GenBank/DDBJ whole genome shotgun (WGS) entry which is preliminary data.</text>
</comment>